<proteinExistence type="predicted"/>
<dbReference type="Pfam" id="PF08238">
    <property type="entry name" value="Sel1"/>
    <property type="match status" value="5"/>
</dbReference>
<feature type="region of interest" description="Disordered" evidence="1">
    <location>
        <begin position="1"/>
        <end position="20"/>
    </location>
</feature>
<dbReference type="SUPFAM" id="SSF81901">
    <property type="entry name" value="HCP-like"/>
    <property type="match status" value="2"/>
</dbReference>
<dbReference type="PANTHER" id="PTHR11102:SF160">
    <property type="entry name" value="ERAD-ASSOCIATED E3 UBIQUITIN-PROTEIN LIGASE COMPONENT HRD3"/>
    <property type="match status" value="1"/>
</dbReference>
<dbReference type="InterPro" id="IPR006597">
    <property type="entry name" value="Sel1-like"/>
</dbReference>
<organism evidence="2 3">
    <name type="scientific">Candidatus Ozemobacter sibiricus</name>
    <dbReference type="NCBI Taxonomy" id="2268124"/>
    <lineage>
        <taxon>Bacteria</taxon>
        <taxon>Candidatus Ozemobacteria</taxon>
        <taxon>Candidatus Ozemobacterales</taxon>
        <taxon>Candidatus Ozemobacteraceae</taxon>
        <taxon>Candidatus Ozemobacter</taxon>
    </lineage>
</organism>
<dbReference type="InterPro" id="IPR011990">
    <property type="entry name" value="TPR-like_helical_dom_sf"/>
</dbReference>
<dbReference type="InterPro" id="IPR050767">
    <property type="entry name" value="Sel1_AlgK"/>
</dbReference>
<protein>
    <recommendedName>
        <fullName evidence="4">Sel1 repeat family protein</fullName>
    </recommendedName>
</protein>
<dbReference type="Proteomes" id="UP000252355">
    <property type="component" value="Unassembled WGS sequence"/>
</dbReference>
<gene>
    <name evidence="2" type="ORF">OZSIB_2429</name>
</gene>
<accession>A0A367ZUK9</accession>
<dbReference type="AlphaFoldDB" id="A0A367ZUK9"/>
<evidence type="ECO:0000256" key="1">
    <source>
        <dbReference type="SAM" id="MobiDB-lite"/>
    </source>
</evidence>
<dbReference type="SMART" id="SM00671">
    <property type="entry name" value="SEL1"/>
    <property type="match status" value="6"/>
</dbReference>
<dbReference type="Gene3D" id="1.25.40.10">
    <property type="entry name" value="Tetratricopeptide repeat domain"/>
    <property type="match status" value="1"/>
</dbReference>
<comment type="caution">
    <text evidence="2">The sequence shown here is derived from an EMBL/GenBank/DDBJ whole genome shotgun (WGS) entry which is preliminary data.</text>
</comment>
<dbReference type="PANTHER" id="PTHR11102">
    <property type="entry name" value="SEL-1-LIKE PROTEIN"/>
    <property type="match status" value="1"/>
</dbReference>
<name>A0A367ZUK9_9BACT</name>
<dbReference type="EMBL" id="QOQW01000003">
    <property type="protein sequence ID" value="RCK81052.1"/>
    <property type="molecule type" value="Genomic_DNA"/>
</dbReference>
<sequence length="363" mass="38449">MDESKGTCPPAAHAGSGGRPAAWTTSRAFLLLVLVASGAVALLAEPASPETAAAEPVRSARLLPEVVATPPAPPPPFDRQACEAAIARGDARAPAFLGHHLLLSATTPEALAMARHWFQVGAERGDPEAAYRLSVCQIWGIGGEADLHEGMRRLEQVASAGHVAAQILMGDLLIRENLTLSMVQQARMWYRRAIAQGSAVARLRCAQTLMSGQRDLTPDFEQALRYVEEAARQGLGDAWYVLGLFHLKGWGGLPCDPAVARQCFDVGARLGSGRAWAALGALLEATAGAPADGEAAIHAFEQAARLFHPRAMSQAHLIAEARRRAAWLRRAVGRPTPARPLLAADLPDQLLEPLPASVTPSSG</sequence>
<evidence type="ECO:0000313" key="3">
    <source>
        <dbReference type="Proteomes" id="UP000252355"/>
    </source>
</evidence>
<reference evidence="2 3" key="1">
    <citation type="submission" date="2018-05" db="EMBL/GenBank/DDBJ databases">
        <title>A metagenomic window into the 2 km-deep terrestrial subsurface aquifer revealed taxonomically and functionally diverse microbial community comprising novel uncultured bacterial lineages.</title>
        <authorList>
            <person name="Kadnikov V.V."/>
            <person name="Mardanov A.V."/>
            <person name="Beletsky A.V."/>
            <person name="Banks D."/>
            <person name="Pimenov N.V."/>
            <person name="Frank Y.A."/>
            <person name="Karnachuk O.V."/>
            <person name="Ravin N.V."/>
        </authorList>
    </citation>
    <scope>NUCLEOTIDE SEQUENCE [LARGE SCALE GENOMIC DNA]</scope>
    <source>
        <strain evidence="2">BY5</strain>
    </source>
</reference>
<evidence type="ECO:0008006" key="4">
    <source>
        <dbReference type="Google" id="ProtNLM"/>
    </source>
</evidence>
<evidence type="ECO:0000313" key="2">
    <source>
        <dbReference type="EMBL" id="RCK81052.1"/>
    </source>
</evidence>